<dbReference type="Proteomes" id="UP000261174">
    <property type="component" value="Unassembled WGS sequence"/>
</dbReference>
<protein>
    <recommendedName>
        <fullName evidence="4">DoxX family protein</fullName>
    </recommendedName>
</protein>
<organism evidence="2 3">
    <name type="scientific">Chitinophaga silvisoli</name>
    <dbReference type="NCBI Taxonomy" id="2291814"/>
    <lineage>
        <taxon>Bacteria</taxon>
        <taxon>Pseudomonadati</taxon>
        <taxon>Bacteroidota</taxon>
        <taxon>Chitinophagia</taxon>
        <taxon>Chitinophagales</taxon>
        <taxon>Chitinophagaceae</taxon>
        <taxon>Chitinophaga</taxon>
    </lineage>
</organism>
<gene>
    <name evidence="2" type="ORF">DXN04_32815</name>
</gene>
<comment type="caution">
    <text evidence="2">The sequence shown here is derived from an EMBL/GenBank/DDBJ whole genome shotgun (WGS) entry which is preliminary data.</text>
</comment>
<keyword evidence="1" id="KW-0472">Membrane</keyword>
<keyword evidence="1" id="KW-1133">Transmembrane helix</keyword>
<feature type="transmembrane region" description="Helical" evidence="1">
    <location>
        <begin position="102"/>
        <end position="121"/>
    </location>
</feature>
<proteinExistence type="predicted"/>
<keyword evidence="3" id="KW-1185">Reference proteome</keyword>
<reference evidence="2 3" key="1">
    <citation type="submission" date="2018-08" db="EMBL/GenBank/DDBJ databases">
        <title>Chitinophaga sp. K20C18050901, a novel bacterium isolated from forest soil.</title>
        <authorList>
            <person name="Wang C."/>
        </authorList>
    </citation>
    <scope>NUCLEOTIDE SEQUENCE [LARGE SCALE GENOMIC DNA]</scope>
    <source>
        <strain evidence="2 3">K20C18050901</strain>
    </source>
</reference>
<name>A0A3E1NS24_9BACT</name>
<feature type="transmembrane region" description="Helical" evidence="1">
    <location>
        <begin position="78"/>
        <end position="96"/>
    </location>
</feature>
<sequence>MPLFLKIYLLLFAIYGAFQVVGRSYYTYKLIDFYVNRQGFSISDLRLGLMLGRSFLGAIILLAMVLSLWMEWKWAIRFNWGILVYWALMAVVDYVGGNGYGIYLGVAALILAPYFSILYHIQKRWEQDAVSGRELRQAK</sequence>
<dbReference type="EMBL" id="QTJV01000020">
    <property type="protein sequence ID" value="RFM30723.1"/>
    <property type="molecule type" value="Genomic_DNA"/>
</dbReference>
<feature type="transmembrane region" description="Helical" evidence="1">
    <location>
        <begin position="46"/>
        <end position="66"/>
    </location>
</feature>
<evidence type="ECO:0008006" key="4">
    <source>
        <dbReference type="Google" id="ProtNLM"/>
    </source>
</evidence>
<accession>A0A3E1NS24</accession>
<feature type="transmembrane region" description="Helical" evidence="1">
    <location>
        <begin position="7"/>
        <end position="26"/>
    </location>
</feature>
<dbReference type="AlphaFoldDB" id="A0A3E1NS24"/>
<evidence type="ECO:0000313" key="2">
    <source>
        <dbReference type="EMBL" id="RFM30723.1"/>
    </source>
</evidence>
<evidence type="ECO:0000313" key="3">
    <source>
        <dbReference type="Proteomes" id="UP000261174"/>
    </source>
</evidence>
<evidence type="ECO:0000256" key="1">
    <source>
        <dbReference type="SAM" id="Phobius"/>
    </source>
</evidence>
<keyword evidence="1" id="KW-0812">Transmembrane</keyword>